<feature type="signal peptide" evidence="1">
    <location>
        <begin position="1"/>
        <end position="20"/>
    </location>
</feature>
<protein>
    <submittedName>
        <fullName evidence="2">Uncharacterized protein</fullName>
    </submittedName>
</protein>
<gene>
    <name evidence="2" type="ORF">K7432_011200</name>
</gene>
<proteinExistence type="predicted"/>
<name>A0ABR2VU93_9FUNG</name>
<evidence type="ECO:0000313" key="2">
    <source>
        <dbReference type="EMBL" id="KAK9702562.1"/>
    </source>
</evidence>
<keyword evidence="1" id="KW-0732">Signal</keyword>
<keyword evidence="3" id="KW-1185">Reference proteome</keyword>
<organism evidence="2 3">
    <name type="scientific">Basidiobolus ranarum</name>
    <dbReference type="NCBI Taxonomy" id="34480"/>
    <lineage>
        <taxon>Eukaryota</taxon>
        <taxon>Fungi</taxon>
        <taxon>Fungi incertae sedis</taxon>
        <taxon>Zoopagomycota</taxon>
        <taxon>Entomophthoromycotina</taxon>
        <taxon>Basidiobolomycetes</taxon>
        <taxon>Basidiobolales</taxon>
        <taxon>Basidiobolaceae</taxon>
        <taxon>Basidiobolus</taxon>
    </lineage>
</organism>
<evidence type="ECO:0000313" key="3">
    <source>
        <dbReference type="Proteomes" id="UP001479436"/>
    </source>
</evidence>
<dbReference type="EMBL" id="JASJQH010007716">
    <property type="protein sequence ID" value="KAK9702562.1"/>
    <property type="molecule type" value="Genomic_DNA"/>
</dbReference>
<evidence type="ECO:0000256" key="1">
    <source>
        <dbReference type="SAM" id="SignalP"/>
    </source>
</evidence>
<dbReference type="Proteomes" id="UP001479436">
    <property type="component" value="Unassembled WGS sequence"/>
</dbReference>
<sequence length="80" mass="8493">MKLTIVLSAIAALYITGADAACYCLSATGKGTFCGFQLVGDSCSENNLYKCNAYREVAVDVGKCVNGCRGTFPQQNDHCK</sequence>
<accession>A0ABR2VU93</accession>
<reference evidence="2 3" key="1">
    <citation type="submission" date="2023-04" db="EMBL/GenBank/DDBJ databases">
        <title>Genome of Basidiobolus ranarum AG-B5.</title>
        <authorList>
            <person name="Stajich J.E."/>
            <person name="Carter-House D."/>
            <person name="Gryganskyi A."/>
        </authorList>
    </citation>
    <scope>NUCLEOTIDE SEQUENCE [LARGE SCALE GENOMIC DNA]</scope>
    <source>
        <strain evidence="2 3">AG-B5</strain>
    </source>
</reference>
<comment type="caution">
    <text evidence="2">The sequence shown here is derived from an EMBL/GenBank/DDBJ whole genome shotgun (WGS) entry which is preliminary data.</text>
</comment>
<feature type="chain" id="PRO_5045870434" evidence="1">
    <location>
        <begin position="21"/>
        <end position="80"/>
    </location>
</feature>